<accession>A0ABR0A6B0</accession>
<gene>
    <name evidence="1" type="ORF">OUZ56_002495</name>
</gene>
<dbReference type="EMBL" id="JAOYFB010000036">
    <property type="protein sequence ID" value="KAK4020529.1"/>
    <property type="molecule type" value="Genomic_DNA"/>
</dbReference>
<evidence type="ECO:0000313" key="2">
    <source>
        <dbReference type="Proteomes" id="UP001234178"/>
    </source>
</evidence>
<comment type="caution">
    <text evidence="1">The sequence shown here is derived from an EMBL/GenBank/DDBJ whole genome shotgun (WGS) entry which is preliminary data.</text>
</comment>
<proteinExistence type="predicted"/>
<organism evidence="1 2">
    <name type="scientific">Daphnia magna</name>
    <dbReference type="NCBI Taxonomy" id="35525"/>
    <lineage>
        <taxon>Eukaryota</taxon>
        <taxon>Metazoa</taxon>
        <taxon>Ecdysozoa</taxon>
        <taxon>Arthropoda</taxon>
        <taxon>Crustacea</taxon>
        <taxon>Branchiopoda</taxon>
        <taxon>Diplostraca</taxon>
        <taxon>Cladocera</taxon>
        <taxon>Anomopoda</taxon>
        <taxon>Daphniidae</taxon>
        <taxon>Daphnia</taxon>
    </lineage>
</organism>
<reference evidence="1 2" key="1">
    <citation type="journal article" date="2023" name="Nucleic Acids Res.">
        <title>The hologenome of Daphnia magna reveals possible DNA methylation and microbiome-mediated evolution of the host genome.</title>
        <authorList>
            <person name="Chaturvedi A."/>
            <person name="Li X."/>
            <person name="Dhandapani V."/>
            <person name="Marshall H."/>
            <person name="Kissane S."/>
            <person name="Cuenca-Cambronero M."/>
            <person name="Asole G."/>
            <person name="Calvet F."/>
            <person name="Ruiz-Romero M."/>
            <person name="Marangio P."/>
            <person name="Guigo R."/>
            <person name="Rago D."/>
            <person name="Mirbahai L."/>
            <person name="Eastwood N."/>
            <person name="Colbourne J.K."/>
            <person name="Zhou J."/>
            <person name="Mallon E."/>
            <person name="Orsini L."/>
        </authorList>
    </citation>
    <scope>NUCLEOTIDE SEQUENCE [LARGE SCALE GENOMIC DNA]</scope>
    <source>
        <strain evidence="1">LRV0_1</strain>
    </source>
</reference>
<evidence type="ECO:0000313" key="1">
    <source>
        <dbReference type="EMBL" id="KAK4020529.1"/>
    </source>
</evidence>
<sequence length="78" mass="8926">MKFQLEMSLHSAPQGYIKMRFEKRVMAFQVARALVQQLKHVLMTNVLASVLDHTSVTRGPSPANISRSIVRVTSPRWF</sequence>
<keyword evidence="2" id="KW-1185">Reference proteome</keyword>
<protein>
    <submittedName>
        <fullName evidence="1">Uncharacterized protein</fullName>
    </submittedName>
</protein>
<name>A0ABR0A6B0_9CRUS</name>
<dbReference type="Proteomes" id="UP001234178">
    <property type="component" value="Unassembled WGS sequence"/>
</dbReference>